<reference evidence="3 4" key="1">
    <citation type="submission" date="2018-06" db="EMBL/GenBank/DDBJ databases">
        <authorList>
            <consortium name="Pathogen Informatics"/>
            <person name="Doyle S."/>
        </authorList>
    </citation>
    <scope>NUCLEOTIDE SEQUENCE [LARGE SCALE GENOMIC DNA]</scope>
    <source>
        <strain evidence="3 4">NCTC1934</strain>
    </source>
</reference>
<evidence type="ECO:0000313" key="4">
    <source>
        <dbReference type="Proteomes" id="UP000255467"/>
    </source>
</evidence>
<feature type="region of interest" description="Disordered" evidence="1">
    <location>
        <begin position="351"/>
        <end position="379"/>
    </location>
</feature>
<dbReference type="OrthoDB" id="4350139at2"/>
<proteinExistence type="predicted"/>
<dbReference type="EMBL" id="UGRY01000002">
    <property type="protein sequence ID" value="SUA79549.1"/>
    <property type="molecule type" value="Genomic_DNA"/>
</dbReference>
<organism evidence="3 4">
    <name type="scientific">Nocardia otitidiscaviarum</name>
    <dbReference type="NCBI Taxonomy" id="1823"/>
    <lineage>
        <taxon>Bacteria</taxon>
        <taxon>Bacillati</taxon>
        <taxon>Actinomycetota</taxon>
        <taxon>Actinomycetes</taxon>
        <taxon>Mycobacteriales</taxon>
        <taxon>Nocardiaceae</taxon>
        <taxon>Nocardia</taxon>
    </lineage>
</organism>
<feature type="compositionally biased region" description="Basic residues" evidence="1">
    <location>
        <begin position="361"/>
        <end position="379"/>
    </location>
</feature>
<dbReference type="Gene3D" id="1.10.150.20">
    <property type="entry name" value="5' to 3' exonuclease, C-terminal subdomain"/>
    <property type="match status" value="1"/>
</dbReference>
<dbReference type="STRING" id="1406858.GCA_000710895_04262"/>
<accession>A0A378YT03</accession>
<name>A0A378YT03_9NOCA</name>
<evidence type="ECO:0000259" key="2">
    <source>
        <dbReference type="Pfam" id="PF04994"/>
    </source>
</evidence>
<protein>
    <submittedName>
        <fullName evidence="3">TfoX C-terminal domain</fullName>
    </submittedName>
</protein>
<dbReference type="Pfam" id="PF04994">
    <property type="entry name" value="TfoX_C"/>
    <property type="match status" value="1"/>
</dbReference>
<feature type="domain" description="TfoX C-terminal" evidence="2">
    <location>
        <begin position="277"/>
        <end position="347"/>
    </location>
</feature>
<dbReference type="InterPro" id="IPR007077">
    <property type="entry name" value="TfoX_C"/>
</dbReference>
<keyword evidence="4" id="KW-1185">Reference proteome</keyword>
<dbReference type="RefSeq" id="WP_115061551.1">
    <property type="nucleotide sequence ID" value="NZ_UGRY01000002.1"/>
</dbReference>
<evidence type="ECO:0000313" key="3">
    <source>
        <dbReference type="EMBL" id="SUA79549.1"/>
    </source>
</evidence>
<sequence length="379" mass="42961">MKQQRPATARSVSDGLKLHRHLVRSPGRVHTVITLRPGTRAGFSTNRFHDTWHVLSDDHGARLLARLLWGLSYQARPHTVVLVDRPFLRPNPFDADPADPIVLVPGWCTPFDDRIARSLKNRLPLSNPDGTVRWHTFGLDRTLRPAVRETWWDHSRRREDRGSVRRRSGLLVLRPRTPDEARAWALDAAGLDTTGGYGSDYTYLGPWDYGYDGEIQIFRRFHPMVSVANQARAQVLSRDDAPADPESLRCAVWREAESVRGDAHLRIREWRSGGWELGREAAAVLVHADVNTLDGLAAVGPVEAYRRLHAARVRGLTLDMLWAMEAALTYRDRRSVSAARRRELFEALGDLPAPATPERRRSSRPARLPTRRARLPAAR</sequence>
<dbReference type="Proteomes" id="UP000255467">
    <property type="component" value="Unassembled WGS sequence"/>
</dbReference>
<gene>
    <name evidence="3" type="ORF">NCTC1934_03844</name>
</gene>
<dbReference type="AlphaFoldDB" id="A0A378YT03"/>
<evidence type="ECO:0000256" key="1">
    <source>
        <dbReference type="SAM" id="MobiDB-lite"/>
    </source>
</evidence>